<accession>A0A1C2EDN8</accession>
<dbReference type="AlphaFoldDB" id="A0A1C2EDN8"/>
<dbReference type="RefSeq" id="WP_065996687.1">
    <property type="nucleotide sequence ID" value="NZ_MDEO01000019.1"/>
</dbReference>
<name>A0A1C2EDN8_9HYPH</name>
<feature type="region of interest" description="Disordered" evidence="1">
    <location>
        <begin position="43"/>
        <end position="67"/>
    </location>
</feature>
<reference evidence="2 3" key="1">
    <citation type="submission" date="2016-08" db="EMBL/GenBank/DDBJ databases">
        <title>Whole genome sequence of Mesorhizobium sp. strain UASWS1009 isolated from industrial sewage.</title>
        <authorList>
            <person name="Crovadore J."/>
            <person name="Calmin G."/>
            <person name="Chablais R."/>
            <person name="Cochard B."/>
            <person name="Lefort F."/>
        </authorList>
    </citation>
    <scope>NUCLEOTIDE SEQUENCE [LARGE SCALE GENOMIC DNA]</scope>
    <source>
        <strain evidence="2 3">UASWS1009</strain>
    </source>
</reference>
<evidence type="ECO:0000256" key="1">
    <source>
        <dbReference type="SAM" id="MobiDB-lite"/>
    </source>
</evidence>
<sequence>MAPYLPFDCPTRVTDRNGRSVSYATPVYGLLSDLMGWVRLRFGAPPPRSGQGADEEDGKWPPPPRPF</sequence>
<organism evidence="2 3">
    <name type="scientific">Mesorhizobium hungaricum</name>
    <dbReference type="NCBI Taxonomy" id="1566387"/>
    <lineage>
        <taxon>Bacteria</taxon>
        <taxon>Pseudomonadati</taxon>
        <taxon>Pseudomonadota</taxon>
        <taxon>Alphaproteobacteria</taxon>
        <taxon>Hyphomicrobiales</taxon>
        <taxon>Phyllobacteriaceae</taxon>
        <taxon>Mesorhizobium</taxon>
    </lineage>
</organism>
<evidence type="ECO:0000313" key="2">
    <source>
        <dbReference type="EMBL" id="OCX24971.1"/>
    </source>
</evidence>
<dbReference type="Proteomes" id="UP000094412">
    <property type="component" value="Unassembled WGS sequence"/>
</dbReference>
<dbReference type="STRING" id="1566387.QV13_01305"/>
<dbReference type="EMBL" id="MDEO01000019">
    <property type="protein sequence ID" value="OCX24971.1"/>
    <property type="molecule type" value="Genomic_DNA"/>
</dbReference>
<keyword evidence="3" id="KW-1185">Reference proteome</keyword>
<protein>
    <submittedName>
        <fullName evidence="2">Uncharacterized protein</fullName>
    </submittedName>
</protein>
<comment type="caution">
    <text evidence="2">The sequence shown here is derived from an EMBL/GenBank/DDBJ whole genome shotgun (WGS) entry which is preliminary data.</text>
</comment>
<proteinExistence type="predicted"/>
<evidence type="ECO:0000313" key="3">
    <source>
        <dbReference type="Proteomes" id="UP000094412"/>
    </source>
</evidence>
<gene>
    <name evidence="2" type="ORF">QV13_01305</name>
</gene>